<dbReference type="EC" id="2.4.1.132" evidence="10"/>
<evidence type="ECO:0000256" key="7">
    <source>
        <dbReference type="ARBA" id="ARBA00023136"/>
    </source>
</evidence>
<dbReference type="InterPro" id="IPR027054">
    <property type="entry name" value="ALG2"/>
</dbReference>
<dbReference type="EMBL" id="GFDF01000800">
    <property type="protein sequence ID" value="JAV13284.1"/>
    <property type="molecule type" value="Transcribed_RNA"/>
</dbReference>
<evidence type="ECO:0000256" key="9">
    <source>
        <dbReference type="ARBA" id="ARBA00045104"/>
    </source>
</evidence>
<keyword evidence="3 10" id="KW-0808">Transferase</keyword>
<comment type="catalytic activity">
    <reaction evidence="8 10">
        <text>a beta-D-Man-(1-&gt;4)-beta-D-GlcNAc-(1-&gt;4)-alpha-D-GlcNAc-diphospho-di-trans,poly-cis-dolichol + GDP-alpha-D-mannose = an alpha-D-Man-(1-&gt;3)-beta-D-Man-(1-&gt;4)-beta-D-GlcNAc-(1-&gt;4)-alpha-D-GlcNAc-diphospho-di-trans,poly-cis-dolichol + GDP + H(+)</text>
        <dbReference type="Rhea" id="RHEA:29515"/>
        <dbReference type="Rhea" id="RHEA-COMP:19511"/>
        <dbReference type="Rhea" id="RHEA-COMP:19513"/>
        <dbReference type="ChEBI" id="CHEBI:15378"/>
        <dbReference type="ChEBI" id="CHEBI:57527"/>
        <dbReference type="ChEBI" id="CHEBI:58189"/>
        <dbReference type="ChEBI" id="CHEBI:58472"/>
        <dbReference type="ChEBI" id="CHEBI:132510"/>
        <dbReference type="EC" id="2.4.1.132"/>
    </reaction>
    <physiologicalReaction direction="left-to-right" evidence="8 10">
        <dbReference type="Rhea" id="RHEA:29516"/>
    </physiologicalReaction>
</comment>
<keyword evidence="2 10" id="KW-0328">Glycosyltransferase</keyword>
<dbReference type="Gene3D" id="3.40.50.2000">
    <property type="entry name" value="Glycogen Phosphorylase B"/>
    <property type="match status" value="2"/>
</dbReference>
<dbReference type="InterPro" id="IPR001296">
    <property type="entry name" value="Glyco_trans_1"/>
</dbReference>
<evidence type="ECO:0000256" key="2">
    <source>
        <dbReference type="ARBA" id="ARBA00022676"/>
    </source>
</evidence>
<evidence type="ECO:0000256" key="4">
    <source>
        <dbReference type="ARBA" id="ARBA00022692"/>
    </source>
</evidence>
<dbReference type="PANTHER" id="PTHR45918:SF1">
    <property type="entry name" value="ALPHA-1,3_1,6-MANNOSYLTRANSFERASE ALG2"/>
    <property type="match status" value="1"/>
</dbReference>
<dbReference type="GO" id="GO:0004378">
    <property type="term" value="F:GDP-Man:Man(1)GlcNAc(2)-PP-Dol alpha-1,3-mannosyltransferase activity"/>
    <property type="evidence" value="ECO:0007669"/>
    <property type="project" value="UniProtKB-UniRule"/>
</dbReference>
<comment type="function">
    <text evidence="10">Mannosylates Man(2)GlcNAc(2)-dolichol diphosphate and Man(1)GlcNAc(2)-dolichol diphosphate to form Man(3)GlcNAc(2)-dolichol diphosphate.</text>
</comment>
<evidence type="ECO:0000256" key="1">
    <source>
        <dbReference type="ARBA" id="ARBA00004922"/>
    </source>
</evidence>
<accession>A0A1L8E3S8</accession>
<dbReference type="FunFam" id="3.40.50.2000:FF:000210">
    <property type="entry name" value="Alpha-1,3/1,6-mannosyltransferase ALG2"/>
    <property type="match status" value="1"/>
</dbReference>
<proteinExistence type="inferred from homology"/>
<evidence type="ECO:0000256" key="3">
    <source>
        <dbReference type="ARBA" id="ARBA00022679"/>
    </source>
</evidence>
<dbReference type="EC" id="2.4.1.257" evidence="10"/>
<comment type="catalytic activity">
    <reaction evidence="9 10">
        <text>an alpha-D-Man-(1-&gt;3)-beta-D-Man-(1-&gt;4)-beta-D-GlcNAc-(1-&gt;4)-alpha-D-GlcNAc-diphospho-di-trans,poly-cis-dolichol + GDP-alpha-D-mannose = an alpha-D-Man-(1-&gt;3)-[alpha-D-Man-(1-&gt;6)]-beta-D-Man-(1-&gt;4)-beta-D-GlcNAc-(1-&gt;4)-alpha-D-GlcNAc-diphospho-di-trans,poly-cis-dolichol + GDP + H(+)</text>
        <dbReference type="Rhea" id="RHEA:29519"/>
        <dbReference type="Rhea" id="RHEA-COMP:19513"/>
        <dbReference type="Rhea" id="RHEA-COMP:19515"/>
        <dbReference type="ChEBI" id="CHEBI:15378"/>
        <dbReference type="ChEBI" id="CHEBI:57527"/>
        <dbReference type="ChEBI" id="CHEBI:58189"/>
        <dbReference type="ChEBI" id="CHEBI:132510"/>
        <dbReference type="ChEBI" id="CHEBI:132511"/>
        <dbReference type="EC" id="2.4.1.257"/>
    </reaction>
    <physiologicalReaction direction="left-to-right" evidence="9 10">
        <dbReference type="Rhea" id="RHEA:29520"/>
    </physiologicalReaction>
</comment>
<evidence type="ECO:0000256" key="8">
    <source>
        <dbReference type="ARBA" id="ARBA00045103"/>
    </source>
</evidence>
<feature type="domain" description="Glycosyl transferase family 1" evidence="11">
    <location>
        <begin position="206"/>
        <end position="381"/>
    </location>
</feature>
<keyword evidence="7" id="KW-0472">Membrane</keyword>
<reference evidence="13" key="1">
    <citation type="submission" date="2016-12" db="EMBL/GenBank/DDBJ databases">
        <title>An insight into the sialome and mialome of the sand fly, Nyssomyia neivai.</title>
        <authorList>
            <person name="Sebastian V."/>
            <person name="Goulart T.M."/>
            <person name="Oliveira W."/>
            <person name="Calvo E."/>
            <person name="Oliveira L.F."/>
            <person name="Pinto M.C."/>
            <person name="Rosselino A.M."/>
            <person name="Ribeiro J.M."/>
        </authorList>
    </citation>
    <scope>NUCLEOTIDE SEQUENCE</scope>
</reference>
<dbReference type="GO" id="GO:0005789">
    <property type="term" value="C:endoplasmic reticulum membrane"/>
    <property type="evidence" value="ECO:0007669"/>
    <property type="project" value="UniProtKB-SubCell"/>
</dbReference>
<dbReference type="CDD" id="cd03805">
    <property type="entry name" value="GT4_ALG2-like"/>
    <property type="match status" value="1"/>
</dbReference>
<dbReference type="Pfam" id="PF13439">
    <property type="entry name" value="Glyco_transf_4"/>
    <property type="match status" value="1"/>
</dbReference>
<name>A0A1L8E3S8_9DIPT</name>
<dbReference type="AlphaFoldDB" id="A0A1L8E3S8"/>
<evidence type="ECO:0000256" key="6">
    <source>
        <dbReference type="ARBA" id="ARBA00022989"/>
    </source>
</evidence>
<organism evidence="13">
    <name type="scientific">Nyssomyia neivai</name>
    <dbReference type="NCBI Taxonomy" id="330878"/>
    <lineage>
        <taxon>Eukaryota</taxon>
        <taxon>Metazoa</taxon>
        <taxon>Ecdysozoa</taxon>
        <taxon>Arthropoda</taxon>
        <taxon>Hexapoda</taxon>
        <taxon>Insecta</taxon>
        <taxon>Pterygota</taxon>
        <taxon>Neoptera</taxon>
        <taxon>Endopterygota</taxon>
        <taxon>Diptera</taxon>
        <taxon>Nematocera</taxon>
        <taxon>Psychodoidea</taxon>
        <taxon>Psychodidae</taxon>
        <taxon>Nyssomyia</taxon>
    </lineage>
</organism>
<dbReference type="UniPathway" id="UPA00378"/>
<feature type="domain" description="Glycosyltransferase subfamily 4-like N-terminal" evidence="12">
    <location>
        <begin position="13"/>
        <end position="178"/>
    </location>
</feature>
<protein>
    <recommendedName>
        <fullName evidence="10">Alpha-1,3/1,6-mannosyltransferase ALG2</fullName>
        <ecNumber evidence="10">2.4.1.132</ecNumber>
        <ecNumber evidence="10">2.4.1.257</ecNumber>
    </recommendedName>
    <alternativeName>
        <fullName evidence="10">GDP-Man:Man(1)GlcNAc(2)-PP-Dol alpha-1,3-mannosyltransferase</fullName>
    </alternativeName>
</protein>
<comment type="pathway">
    <text evidence="1 10">Protein modification; protein glycosylation.</text>
</comment>
<comment type="similarity">
    <text evidence="10">Belongs to the glycosyltransferase group 1 family.</text>
</comment>
<keyword evidence="4" id="KW-0812">Transmembrane</keyword>
<evidence type="ECO:0000259" key="12">
    <source>
        <dbReference type="Pfam" id="PF13439"/>
    </source>
</evidence>
<dbReference type="Pfam" id="PF00534">
    <property type="entry name" value="Glycos_transf_1"/>
    <property type="match status" value="1"/>
</dbReference>
<dbReference type="SUPFAM" id="SSF53756">
    <property type="entry name" value="UDP-Glycosyltransferase/glycogen phosphorylase"/>
    <property type="match status" value="1"/>
</dbReference>
<evidence type="ECO:0000256" key="5">
    <source>
        <dbReference type="ARBA" id="ARBA00022824"/>
    </source>
</evidence>
<evidence type="ECO:0000259" key="11">
    <source>
        <dbReference type="Pfam" id="PF00534"/>
    </source>
</evidence>
<dbReference type="GO" id="GO:0102704">
    <property type="term" value="F:GDP-Man:Man(2)GlcNAc(2)-PP-Dol alpha-1,6-mannosyltransferase activity"/>
    <property type="evidence" value="ECO:0007669"/>
    <property type="project" value="UniProtKB-UniRule"/>
</dbReference>
<evidence type="ECO:0000256" key="10">
    <source>
        <dbReference type="RuleBase" id="RU367136"/>
    </source>
</evidence>
<keyword evidence="6" id="KW-1133">Transmembrane helix</keyword>
<evidence type="ECO:0000313" key="13">
    <source>
        <dbReference type="EMBL" id="JAV13284.1"/>
    </source>
</evidence>
<dbReference type="InterPro" id="IPR028098">
    <property type="entry name" value="Glyco_trans_4-like_N"/>
</dbReference>
<keyword evidence="5" id="KW-0256">Endoplasmic reticulum</keyword>
<sequence>MVRVLFLHPDLGIGGAERLVVDAALALKNQGHVVSFLTNHHDDTHCFEETRNGTIAVQTVGDWLPRSIFGKFSAFCAYLRMIYAAFYTVLVISQNEQIDAIFCDQISHGIPILRFAKHSPRILFYCHFPDQLQTKPGGLLKRIYRAPLNFLEERTTGQADRVLVNSKFTKRIFKSTFRRLTIDPDVLYPSLNTDFFDAPPADDEISSQIPPKAFIFLSINRFERKKNLTLAIDTFRHIGASVAAAEFDKMHLIVAGGYDTRVMENVEHFQELQGLAKNYQLHHKITFLRSPKDTTKLWLLNAAHVLLYTPENEHFGIVPLEGMYMAKPVIAVNSGGPTESIVDENTGFLCQPTPEDFSKPMLKLFRDPKLIDTMGQMGRKRVEQRFSFSAFTTSLNHIIEELLQDPK</sequence>
<comment type="subcellular location">
    <subcellularLocation>
        <location evidence="10">Endoplasmic reticulum membrane</location>
        <topology evidence="10">Single-pass membrane protein</topology>
    </subcellularLocation>
</comment>
<dbReference type="PANTHER" id="PTHR45918">
    <property type="entry name" value="ALPHA-1,3/1,6-MANNOSYLTRANSFERASE ALG2"/>
    <property type="match status" value="1"/>
</dbReference>